<sequence length="430" mass="43707">MGVTITGNNSANRIVQDNRSEIIVNALGGDDVIILNLVGNLGGDNFVDAGSGNDIVDNRFEGGNEIRLGAGNDTYVGNGFALTGEGFDRVFGGDGNDTIAVSTSNSVYFGEDGNDTFISEGWQNFFSGGAGTDTLSYELRDESNVLGGSGVTIDLAQNFANTGAIRIEEFSSIENATGTNVGDTIFGSSVNNVLKGRGGSDLLVGRAGNDTLDGGTSADEMIGGAGNDTYIVQNSGDIVDELNDGGAGIDTVKSSISFSLEQSAKLGGVVEKLTLTGSNAINGTGNSAANTLTGNSAANTLNGGSGDDTLNGGLGKDVLTGGTGADKFLFKTALNASTNVDRITDFNVIDDTIQIDNAIFTTVAGTGTLSAAQFVKNTTGFAGDGNDRIIYESDTGKIFFDSNGSASGGSVHFATVGTNLALTSADFFIV</sequence>
<dbReference type="GO" id="GO:0005509">
    <property type="term" value="F:calcium ion binding"/>
    <property type="evidence" value="ECO:0007669"/>
    <property type="project" value="InterPro"/>
</dbReference>
<keyword evidence="4" id="KW-1185">Reference proteome</keyword>
<dbReference type="AlphaFoldDB" id="A0A657LNJ4"/>
<evidence type="ECO:0000313" key="3">
    <source>
        <dbReference type="EMBL" id="OJF92257.1"/>
    </source>
</evidence>
<dbReference type="InterPro" id="IPR018511">
    <property type="entry name" value="Hemolysin-typ_Ca-bd_CS"/>
</dbReference>
<dbReference type="PANTHER" id="PTHR38340:SF1">
    <property type="entry name" value="S-LAYER PROTEIN"/>
    <property type="match status" value="1"/>
</dbReference>
<dbReference type="Pfam" id="PF00353">
    <property type="entry name" value="HemolysinCabind"/>
    <property type="match status" value="5"/>
</dbReference>
<dbReference type="OrthoDB" id="8338689at2"/>
<dbReference type="GO" id="GO:0005576">
    <property type="term" value="C:extracellular region"/>
    <property type="evidence" value="ECO:0007669"/>
    <property type="project" value="UniProtKB-SubCell"/>
</dbReference>
<evidence type="ECO:0000256" key="1">
    <source>
        <dbReference type="ARBA" id="ARBA00004613"/>
    </source>
</evidence>
<dbReference type="EMBL" id="LSRP01000118">
    <property type="protein sequence ID" value="OJF92257.1"/>
    <property type="molecule type" value="Genomic_DNA"/>
</dbReference>
<dbReference type="Proteomes" id="UP000182661">
    <property type="component" value="Unassembled WGS sequence"/>
</dbReference>
<evidence type="ECO:0000256" key="2">
    <source>
        <dbReference type="ARBA" id="ARBA00022525"/>
    </source>
</evidence>
<dbReference type="Gene3D" id="2.160.20.160">
    <property type="match status" value="1"/>
</dbReference>
<proteinExistence type="predicted"/>
<reference evidence="3 4" key="1">
    <citation type="submission" date="2016-02" db="EMBL/GenBank/DDBJ databases">
        <title>Genome sequencing of a beta-galactosidase producing bacteria Rhizobium sp. 59.</title>
        <authorList>
            <person name="Wang D."/>
            <person name="Kot W."/>
            <person name="Qin Y."/>
            <person name="Hansen L."/>
            <person name="Naqvi K."/>
            <person name="Rensing C."/>
        </authorList>
    </citation>
    <scope>NUCLEOTIDE SEQUENCE [LARGE SCALE GENOMIC DNA]</scope>
    <source>
        <strain evidence="3 4">59</strain>
    </source>
</reference>
<dbReference type="SUPFAM" id="SSF51120">
    <property type="entry name" value="beta-Roll"/>
    <property type="match status" value="2"/>
</dbReference>
<dbReference type="InterPro" id="IPR001343">
    <property type="entry name" value="Hemolysn_Ca-bd"/>
</dbReference>
<dbReference type="Gene3D" id="2.150.10.10">
    <property type="entry name" value="Serralysin-like metalloprotease, C-terminal"/>
    <property type="match status" value="1"/>
</dbReference>
<dbReference type="RefSeq" id="WP_071834916.1">
    <property type="nucleotide sequence ID" value="NZ_LSRP01000118.1"/>
</dbReference>
<gene>
    <name evidence="3" type="ORF">AX760_05930</name>
</gene>
<organism evidence="3 4">
    <name type="scientific">Pararhizobium antarcticum</name>
    <dbReference type="NCBI Taxonomy" id="1798805"/>
    <lineage>
        <taxon>Bacteria</taxon>
        <taxon>Pseudomonadati</taxon>
        <taxon>Pseudomonadota</taxon>
        <taxon>Alphaproteobacteria</taxon>
        <taxon>Hyphomicrobiales</taxon>
        <taxon>Rhizobiaceae</taxon>
        <taxon>Rhizobium/Agrobacterium group</taxon>
        <taxon>Pararhizobium</taxon>
    </lineage>
</organism>
<name>A0A657LNJ4_9HYPH</name>
<keyword evidence="2" id="KW-0964">Secreted</keyword>
<protein>
    <recommendedName>
        <fullName evidence="5">Calcium-binding protein</fullName>
    </recommendedName>
</protein>
<comment type="caution">
    <text evidence="3">The sequence shown here is derived from an EMBL/GenBank/DDBJ whole genome shotgun (WGS) entry which is preliminary data.</text>
</comment>
<dbReference type="PANTHER" id="PTHR38340">
    <property type="entry name" value="S-LAYER PROTEIN"/>
    <property type="match status" value="1"/>
</dbReference>
<dbReference type="PROSITE" id="PS00330">
    <property type="entry name" value="HEMOLYSIN_CALCIUM"/>
    <property type="match status" value="2"/>
</dbReference>
<accession>A0A657LNJ4</accession>
<dbReference type="InterPro" id="IPR050557">
    <property type="entry name" value="RTX_toxin/Mannuronan_C5-epim"/>
</dbReference>
<evidence type="ECO:0000313" key="4">
    <source>
        <dbReference type="Proteomes" id="UP000182661"/>
    </source>
</evidence>
<evidence type="ECO:0008006" key="5">
    <source>
        <dbReference type="Google" id="ProtNLM"/>
    </source>
</evidence>
<comment type="subcellular location">
    <subcellularLocation>
        <location evidence="1">Secreted</location>
    </subcellularLocation>
</comment>
<dbReference type="InterPro" id="IPR011049">
    <property type="entry name" value="Serralysin-like_metalloprot_C"/>
</dbReference>
<dbReference type="PRINTS" id="PR00313">
    <property type="entry name" value="CABNDNGRPT"/>
</dbReference>